<evidence type="ECO:0000313" key="3">
    <source>
        <dbReference type="Proteomes" id="UP000228635"/>
    </source>
</evidence>
<evidence type="ECO:0000256" key="1">
    <source>
        <dbReference type="SAM" id="MobiDB-lite"/>
    </source>
</evidence>
<comment type="caution">
    <text evidence="2">The sequence shown here is derived from an EMBL/GenBank/DDBJ whole genome shotgun (WGS) entry which is preliminary data.</text>
</comment>
<organism evidence="2 3">
    <name type="scientific">Candidatus Harrisonbacteria bacterium CG10_big_fil_rev_8_21_14_0_10_42_17</name>
    <dbReference type="NCBI Taxonomy" id="1974584"/>
    <lineage>
        <taxon>Bacteria</taxon>
        <taxon>Candidatus Harrisoniibacteriota</taxon>
    </lineage>
</organism>
<evidence type="ECO:0000313" key="2">
    <source>
        <dbReference type="EMBL" id="PIT92777.1"/>
    </source>
</evidence>
<dbReference type="Proteomes" id="UP000228635">
    <property type="component" value="Unassembled WGS sequence"/>
</dbReference>
<feature type="compositionally biased region" description="Basic and acidic residues" evidence="1">
    <location>
        <begin position="45"/>
        <end position="64"/>
    </location>
</feature>
<dbReference type="AlphaFoldDB" id="A0A2M6WJ00"/>
<feature type="region of interest" description="Disordered" evidence="1">
    <location>
        <begin position="44"/>
        <end position="64"/>
    </location>
</feature>
<accession>A0A2M6WJ00</accession>
<reference evidence="3" key="1">
    <citation type="submission" date="2017-09" db="EMBL/GenBank/DDBJ databases">
        <title>Depth-based differentiation of microbial function through sediment-hosted aquifers and enrichment of novel symbionts in the deep terrestrial subsurface.</title>
        <authorList>
            <person name="Probst A.J."/>
            <person name="Ladd B."/>
            <person name="Jarett J.K."/>
            <person name="Geller-Mcgrath D.E."/>
            <person name="Sieber C.M.K."/>
            <person name="Emerson J.B."/>
            <person name="Anantharaman K."/>
            <person name="Thomas B.C."/>
            <person name="Malmstrom R."/>
            <person name="Stieglmeier M."/>
            <person name="Klingl A."/>
            <person name="Woyke T."/>
            <person name="Ryan C.M."/>
            <person name="Banfield J.F."/>
        </authorList>
    </citation>
    <scope>NUCLEOTIDE SEQUENCE [LARGE SCALE GENOMIC DNA]</scope>
</reference>
<dbReference type="EMBL" id="PFBA01000009">
    <property type="protein sequence ID" value="PIT92777.1"/>
    <property type="molecule type" value="Genomic_DNA"/>
</dbReference>
<gene>
    <name evidence="2" type="ORF">COU08_00650</name>
</gene>
<sequence length="64" mass="7521">MYSPRIDENQIQRLYRLREFLKADGQKATMIGMVREAVESYLNENETRKKNDAKAETQLDKTGQ</sequence>
<proteinExistence type="predicted"/>
<name>A0A2M6WJ00_9BACT</name>
<protein>
    <submittedName>
        <fullName evidence="2">Uncharacterized protein</fullName>
    </submittedName>
</protein>